<dbReference type="InterPro" id="IPR050678">
    <property type="entry name" value="DNA_Partitioning_ATPase"/>
</dbReference>
<gene>
    <name evidence="2" type="primary">soj_1</name>
    <name evidence="2" type="ORF">WG78_01460</name>
</gene>
<dbReference type="InterPro" id="IPR025669">
    <property type="entry name" value="AAA_dom"/>
</dbReference>
<feature type="domain" description="AAA" evidence="1">
    <location>
        <begin position="1"/>
        <end position="166"/>
    </location>
</feature>
<evidence type="ECO:0000259" key="1">
    <source>
        <dbReference type="Pfam" id="PF13614"/>
    </source>
</evidence>
<evidence type="ECO:0000313" key="2">
    <source>
        <dbReference type="EMBL" id="KPC55284.1"/>
    </source>
</evidence>
<dbReference type="PIRSF" id="PIRSF009320">
    <property type="entry name" value="Nuc_binding_HP_1000"/>
    <property type="match status" value="1"/>
</dbReference>
<keyword evidence="3" id="KW-1185">Reference proteome</keyword>
<organism evidence="2 3">
    <name type="scientific">Amantichitinum ursilacus</name>
    <dbReference type="NCBI Taxonomy" id="857265"/>
    <lineage>
        <taxon>Bacteria</taxon>
        <taxon>Pseudomonadati</taxon>
        <taxon>Pseudomonadota</taxon>
        <taxon>Betaproteobacteria</taxon>
        <taxon>Neisseriales</taxon>
        <taxon>Chitinibacteraceae</taxon>
        <taxon>Amantichitinum</taxon>
    </lineage>
</organism>
<comment type="caution">
    <text evidence="2">The sequence shown here is derived from an EMBL/GenBank/DDBJ whole genome shotgun (WGS) entry which is preliminary data.</text>
</comment>
<reference evidence="2 3" key="1">
    <citation type="submission" date="2015-07" db="EMBL/GenBank/DDBJ databases">
        <title>Draft genome sequence of the Amantichitinum ursilacus IGB-41, a new chitin-degrading bacterium.</title>
        <authorList>
            <person name="Kirstahler P."/>
            <person name="Guenther M."/>
            <person name="Grumaz C."/>
            <person name="Rupp S."/>
            <person name="Zibek S."/>
            <person name="Sohn K."/>
        </authorList>
    </citation>
    <scope>NUCLEOTIDE SEQUENCE [LARGE SCALE GENOMIC DNA]</scope>
    <source>
        <strain evidence="2 3">IGB-41</strain>
    </source>
</reference>
<dbReference type="PANTHER" id="PTHR13696">
    <property type="entry name" value="P-LOOP CONTAINING NUCLEOSIDE TRIPHOSPHATE HYDROLASE"/>
    <property type="match status" value="1"/>
</dbReference>
<dbReference type="EC" id="3.6.-.-" evidence="2"/>
<dbReference type="STRING" id="857265.WG78_01460"/>
<proteinExistence type="predicted"/>
<dbReference type="PANTHER" id="PTHR13696:SF52">
    <property type="entry name" value="PARA FAMILY PROTEIN CT_582"/>
    <property type="match status" value="1"/>
</dbReference>
<keyword evidence="2" id="KW-0378">Hydrolase</keyword>
<dbReference type="Pfam" id="PF13614">
    <property type="entry name" value="AAA_31"/>
    <property type="match status" value="1"/>
</dbReference>
<dbReference type="EMBL" id="LAQT01000001">
    <property type="protein sequence ID" value="KPC55284.1"/>
    <property type="molecule type" value="Genomic_DNA"/>
</dbReference>
<dbReference type="AlphaFoldDB" id="A0A0N0XL73"/>
<sequence>MTIIAVFNQKGGVGKTTVSANLAAAMARNGVQPLVIDLDPQAHLTSLVGMSPASVDTIFNFYRGTGPLTELITSLPNGVHFIPSHLELGKVDAQITRHRDNVWRLKLGLTAEMLSGGEMPIIIDCTPNLGVLAFSALFAADMVLVPVAAEYLAVNGANLLQRTLAGLEKFGPRIPRRYLINRYVPDQVTSEKIAGQLARTFPGEILRTRIREQEVIAAAAGSGEDIFEFAPESKAATDFAFLLDELLESGLLEMQSD</sequence>
<dbReference type="Proteomes" id="UP000037939">
    <property type="component" value="Unassembled WGS sequence"/>
</dbReference>
<dbReference type="Gene3D" id="3.40.50.300">
    <property type="entry name" value="P-loop containing nucleotide triphosphate hydrolases"/>
    <property type="match status" value="1"/>
</dbReference>
<dbReference type="SUPFAM" id="SSF52540">
    <property type="entry name" value="P-loop containing nucleoside triphosphate hydrolases"/>
    <property type="match status" value="1"/>
</dbReference>
<name>A0A0N0XL73_9NEIS</name>
<dbReference type="GO" id="GO:0016787">
    <property type="term" value="F:hydrolase activity"/>
    <property type="evidence" value="ECO:0007669"/>
    <property type="project" value="UniProtKB-KW"/>
</dbReference>
<evidence type="ECO:0000313" key="3">
    <source>
        <dbReference type="Proteomes" id="UP000037939"/>
    </source>
</evidence>
<dbReference type="CDD" id="cd02042">
    <property type="entry name" value="ParAB_family"/>
    <property type="match status" value="1"/>
</dbReference>
<dbReference type="OrthoDB" id="9815116at2"/>
<dbReference type="RefSeq" id="WP_053935998.1">
    <property type="nucleotide sequence ID" value="NZ_LAQT01000001.1"/>
</dbReference>
<accession>A0A0N0XL73</accession>
<protein>
    <submittedName>
        <fullName evidence="2">Sporulation initiation inhibitor protein Soj</fullName>
        <ecNumber evidence="2">3.6.-.-</ecNumber>
    </submittedName>
</protein>
<dbReference type="InterPro" id="IPR027417">
    <property type="entry name" value="P-loop_NTPase"/>
</dbReference>